<proteinExistence type="predicted"/>
<comment type="caution">
    <text evidence="1">The sequence shown here is derived from an EMBL/GenBank/DDBJ whole genome shotgun (WGS) entry which is preliminary data.</text>
</comment>
<protein>
    <submittedName>
        <fullName evidence="1">Uncharacterized protein</fullName>
    </submittedName>
</protein>
<name>A0ABQ3ZVU9_9ACTN</name>
<reference evidence="1 2" key="1">
    <citation type="submission" date="2021-01" db="EMBL/GenBank/DDBJ databases">
        <title>Whole genome shotgun sequence of Actinoplanes humidus NBRC 14915.</title>
        <authorList>
            <person name="Komaki H."/>
            <person name="Tamura T."/>
        </authorList>
    </citation>
    <scope>NUCLEOTIDE SEQUENCE [LARGE SCALE GENOMIC DNA]</scope>
    <source>
        <strain evidence="1 2">NBRC 14915</strain>
    </source>
</reference>
<evidence type="ECO:0000313" key="2">
    <source>
        <dbReference type="Proteomes" id="UP000603200"/>
    </source>
</evidence>
<organism evidence="1 2">
    <name type="scientific">Winogradskya humida</name>
    <dbReference type="NCBI Taxonomy" id="113566"/>
    <lineage>
        <taxon>Bacteria</taxon>
        <taxon>Bacillati</taxon>
        <taxon>Actinomycetota</taxon>
        <taxon>Actinomycetes</taxon>
        <taxon>Micromonosporales</taxon>
        <taxon>Micromonosporaceae</taxon>
        <taxon>Winogradskya</taxon>
    </lineage>
</organism>
<accession>A0ABQ3ZVU9</accession>
<dbReference type="EMBL" id="BOMN01000085">
    <property type="protein sequence ID" value="GIE22714.1"/>
    <property type="molecule type" value="Genomic_DNA"/>
</dbReference>
<sequence>MRRDMWETRGGPGDRFSGWGGIRGAVRFGRFVGLEWESAGDARSLVAGYRKGRVGGCDVIDLGCV</sequence>
<gene>
    <name evidence="1" type="ORF">Ahu01nite_058160</name>
</gene>
<evidence type="ECO:0000313" key="1">
    <source>
        <dbReference type="EMBL" id="GIE22714.1"/>
    </source>
</evidence>
<dbReference type="Proteomes" id="UP000603200">
    <property type="component" value="Unassembled WGS sequence"/>
</dbReference>
<keyword evidence="2" id="KW-1185">Reference proteome</keyword>